<evidence type="ECO:0000313" key="2">
    <source>
        <dbReference type="EMBL" id="MDO6456776.1"/>
    </source>
</evidence>
<dbReference type="Pfam" id="PF01381">
    <property type="entry name" value="HTH_3"/>
    <property type="match status" value="1"/>
</dbReference>
<dbReference type="SUPFAM" id="SSF47413">
    <property type="entry name" value="lambda repressor-like DNA-binding domains"/>
    <property type="match status" value="1"/>
</dbReference>
<evidence type="ECO:0000259" key="1">
    <source>
        <dbReference type="PROSITE" id="PS50943"/>
    </source>
</evidence>
<proteinExistence type="predicted"/>
<dbReference type="SMART" id="SM00530">
    <property type="entry name" value="HTH_XRE"/>
    <property type="match status" value="1"/>
</dbReference>
<dbReference type="RefSeq" id="WP_303494594.1">
    <property type="nucleotide sequence ID" value="NZ_JAUOPJ010000005.1"/>
</dbReference>
<reference evidence="2" key="1">
    <citation type="submission" date="2023-07" db="EMBL/GenBank/DDBJ databases">
        <title>Genome content predicts the carbon catabolic preferences of heterotrophic bacteria.</title>
        <authorList>
            <person name="Gralka M."/>
        </authorList>
    </citation>
    <scope>NUCLEOTIDE SEQUENCE</scope>
    <source>
        <strain evidence="2">I2M02</strain>
    </source>
</reference>
<dbReference type="Gene3D" id="1.10.260.40">
    <property type="entry name" value="lambda repressor-like DNA-binding domains"/>
    <property type="match status" value="1"/>
</dbReference>
<dbReference type="InterPro" id="IPR001387">
    <property type="entry name" value="Cro/C1-type_HTH"/>
</dbReference>
<dbReference type="CDD" id="cd00093">
    <property type="entry name" value="HTH_XRE"/>
    <property type="match status" value="1"/>
</dbReference>
<dbReference type="EMBL" id="JAUOPJ010000005">
    <property type="protein sequence ID" value="MDO6456776.1"/>
    <property type="molecule type" value="Genomic_DNA"/>
</dbReference>
<accession>A0AAW7XQR3</accession>
<sequence>MQTEYFSTNLRRLILEKHTNLSNGAQAIGINRQQLNKYLKGVNQPSVEILKKMASALGVTIDMLLLPPAHRHAQNVNTPPTSDDLNDKFIGNYKQLCSFSQANHEMLRTNCGNYLIYHSSDFLKDHILIGYSQIYQHKHTTYMSTLMNLDREGRSPLLPRLYRYDAIVLMNSGCLHCVRINSLAGPDTDLGLMIFRPKRIASEKHLFGHGLTTGLSEAGTIAHSAVVLEQIHGRALSVFRRHCGLRRSDDNRLTNAVRDHFNLQ</sequence>
<dbReference type="PROSITE" id="PS50943">
    <property type="entry name" value="HTH_CROC1"/>
    <property type="match status" value="1"/>
</dbReference>
<gene>
    <name evidence="2" type="ORF">Q4494_06775</name>
</gene>
<evidence type="ECO:0000313" key="3">
    <source>
        <dbReference type="Proteomes" id="UP001169823"/>
    </source>
</evidence>
<name>A0AAW7XQR3_9RHOB</name>
<feature type="domain" description="HTH cro/C1-type" evidence="1">
    <location>
        <begin position="25"/>
        <end position="64"/>
    </location>
</feature>
<comment type="caution">
    <text evidence="2">The sequence shown here is derived from an EMBL/GenBank/DDBJ whole genome shotgun (WGS) entry which is preliminary data.</text>
</comment>
<organism evidence="2 3">
    <name type="scientific">Celeribacter halophilus</name>
    <dbReference type="NCBI Taxonomy" id="576117"/>
    <lineage>
        <taxon>Bacteria</taxon>
        <taxon>Pseudomonadati</taxon>
        <taxon>Pseudomonadota</taxon>
        <taxon>Alphaproteobacteria</taxon>
        <taxon>Rhodobacterales</taxon>
        <taxon>Roseobacteraceae</taxon>
        <taxon>Celeribacter</taxon>
    </lineage>
</organism>
<dbReference type="InterPro" id="IPR010982">
    <property type="entry name" value="Lambda_DNA-bd_dom_sf"/>
</dbReference>
<dbReference type="Proteomes" id="UP001169823">
    <property type="component" value="Unassembled WGS sequence"/>
</dbReference>
<protein>
    <submittedName>
        <fullName evidence="2">Helix-turn-helix transcriptional regulator</fullName>
    </submittedName>
</protein>
<dbReference type="GO" id="GO:0003677">
    <property type="term" value="F:DNA binding"/>
    <property type="evidence" value="ECO:0007669"/>
    <property type="project" value="InterPro"/>
</dbReference>
<dbReference type="AlphaFoldDB" id="A0AAW7XQR3"/>